<evidence type="ECO:0000256" key="1">
    <source>
        <dbReference type="SAM" id="Phobius"/>
    </source>
</evidence>
<evidence type="ECO:0000313" key="3">
    <source>
        <dbReference type="Proteomes" id="UP000287300"/>
    </source>
</evidence>
<feature type="transmembrane region" description="Helical" evidence="1">
    <location>
        <begin position="131"/>
        <end position="149"/>
    </location>
</feature>
<gene>
    <name evidence="2" type="ORF">NBRC3188_0102</name>
</gene>
<sequence>MDIEVIGQKYWLYGIRGTVKDVQKWTSTSVQSSGGSLQRVADGVYHMNAPQISSTTNQHQEFWIVSASGREWKVAGNYDVRAGQTAFVIWGNIKGNNSGYNLVIKNDTTGSTWTNADSLHGKINRFGTGNLTFRYLIAMVIGVLFITITSHPRYYHDGAMYVGDIVVPCIMWVLFMMVIGFFHLVRKIRANQKKALSEILNVIDKNPQFVKSLEA</sequence>
<proteinExistence type="predicted"/>
<name>A0A401WQ03_ACEPA</name>
<dbReference type="AlphaFoldDB" id="A0A401WQ03"/>
<organism evidence="2 3">
    <name type="scientific">Acetobacter pasteurianus NBRC 3188</name>
    <dbReference type="NCBI Taxonomy" id="1226663"/>
    <lineage>
        <taxon>Bacteria</taxon>
        <taxon>Pseudomonadati</taxon>
        <taxon>Pseudomonadota</taxon>
        <taxon>Alphaproteobacteria</taxon>
        <taxon>Acetobacterales</taxon>
        <taxon>Acetobacteraceae</taxon>
        <taxon>Acetobacter</taxon>
    </lineage>
</organism>
<evidence type="ECO:0000313" key="2">
    <source>
        <dbReference type="EMBL" id="GCD51405.1"/>
    </source>
</evidence>
<dbReference type="Proteomes" id="UP000287300">
    <property type="component" value="Unassembled WGS sequence"/>
</dbReference>
<keyword evidence="1" id="KW-1133">Transmembrane helix</keyword>
<feature type="transmembrane region" description="Helical" evidence="1">
    <location>
        <begin position="161"/>
        <end position="185"/>
    </location>
</feature>
<dbReference type="RefSeq" id="WP_124294891.1">
    <property type="nucleotide sequence ID" value="NZ_BDES01000002.1"/>
</dbReference>
<comment type="caution">
    <text evidence="2">The sequence shown here is derived from an EMBL/GenBank/DDBJ whole genome shotgun (WGS) entry which is preliminary data.</text>
</comment>
<protein>
    <submittedName>
        <fullName evidence="2">Uncharacterized protein</fullName>
    </submittedName>
</protein>
<reference evidence="2 3" key="1">
    <citation type="submission" date="2016-06" db="EMBL/GenBank/DDBJ databases">
        <title>Acetobacter pasteurianus NBRC 3188 whole genome sequencing project.</title>
        <authorList>
            <person name="Matsutani M."/>
            <person name="Shiwa Y."/>
            <person name="Okamoto-Kainuma A."/>
            <person name="Ishikawa M."/>
            <person name="Koizumi Y."/>
            <person name="Yoshikawa H."/>
            <person name="Yakushi T."/>
            <person name="Matsushita K."/>
        </authorList>
    </citation>
    <scope>NUCLEOTIDE SEQUENCE [LARGE SCALE GENOMIC DNA]</scope>
    <source>
        <strain evidence="2 3">NBRC 3188</strain>
    </source>
</reference>
<keyword evidence="1" id="KW-0812">Transmembrane</keyword>
<keyword evidence="1" id="KW-0472">Membrane</keyword>
<accession>A0A401WQ03</accession>
<dbReference type="EMBL" id="BDES01000002">
    <property type="protein sequence ID" value="GCD51405.1"/>
    <property type="molecule type" value="Genomic_DNA"/>
</dbReference>